<dbReference type="SUPFAM" id="SSF56935">
    <property type="entry name" value="Porins"/>
    <property type="match status" value="1"/>
</dbReference>
<organism evidence="1">
    <name type="scientific">bioreactor metagenome</name>
    <dbReference type="NCBI Taxonomy" id="1076179"/>
    <lineage>
        <taxon>unclassified sequences</taxon>
        <taxon>metagenomes</taxon>
        <taxon>ecological metagenomes</taxon>
    </lineage>
</organism>
<comment type="caution">
    <text evidence="1">The sequence shown here is derived from an EMBL/GenBank/DDBJ whole genome shotgun (WGS) entry which is preliminary data.</text>
</comment>
<dbReference type="AlphaFoldDB" id="A0A644YMQ1"/>
<accession>A0A644YMQ1</accession>
<reference evidence="1" key="1">
    <citation type="submission" date="2019-08" db="EMBL/GenBank/DDBJ databases">
        <authorList>
            <person name="Kucharzyk K."/>
            <person name="Murdoch R.W."/>
            <person name="Higgins S."/>
            <person name="Loffler F."/>
        </authorList>
    </citation>
    <scope>NUCLEOTIDE SEQUENCE</scope>
</reference>
<dbReference type="EMBL" id="VSSQ01005552">
    <property type="protein sequence ID" value="MPM29589.1"/>
    <property type="molecule type" value="Genomic_DNA"/>
</dbReference>
<protein>
    <submittedName>
        <fullName evidence="1">Uncharacterized protein</fullName>
    </submittedName>
</protein>
<gene>
    <name evidence="1" type="ORF">SDC9_76129</name>
</gene>
<name>A0A644YMQ1_9ZZZZ</name>
<sequence length="297" mass="33007">MKIPQQLLLLFFLMFLVFYSVCAQENPIRKDSLRIIPKNPLSLPSYSAAPGGVSVIIPTIHPIVGKDGLQYNRFNDFTVNPYLMSRTQPSGVQFYGTGSDNINSKSRTAVATYSPVPRISLYSAATLGLVETPFFGKGNYYILNAGASYLLTPNLNAGLSGMYNSNFNVIPFWSVSADLQYLAGRSLMLEGSAGFMKTGANMFNLNQSAVLIDLHARYRLSDDWFLNAYGGFPVTQKTNRPGVPMMPMMDNTHYGGTVEYWFQPTVGAEAGLIWVRDMFSGKMRPQPKLELKFRPGR</sequence>
<proteinExistence type="predicted"/>
<evidence type="ECO:0000313" key="1">
    <source>
        <dbReference type="EMBL" id="MPM29589.1"/>
    </source>
</evidence>